<protein>
    <submittedName>
        <fullName evidence="2">Uncharacterized protein</fullName>
    </submittedName>
</protein>
<dbReference type="Proteomes" id="UP000177950">
    <property type="component" value="Unassembled WGS sequence"/>
</dbReference>
<feature type="compositionally biased region" description="Basic and acidic residues" evidence="1">
    <location>
        <begin position="132"/>
        <end position="142"/>
    </location>
</feature>
<dbReference type="AlphaFoldDB" id="A0A1F6UJ39"/>
<dbReference type="EMBL" id="MFSV01000136">
    <property type="protein sequence ID" value="OGI57400.1"/>
    <property type="molecule type" value="Genomic_DNA"/>
</dbReference>
<evidence type="ECO:0000256" key="1">
    <source>
        <dbReference type="SAM" id="MobiDB-lite"/>
    </source>
</evidence>
<accession>A0A1F6UJ39</accession>
<organism evidence="2 3">
    <name type="scientific">Candidatus Muproteobacteria bacterium RBG_19FT_COMBO_61_10</name>
    <dbReference type="NCBI Taxonomy" id="1817761"/>
    <lineage>
        <taxon>Bacteria</taxon>
        <taxon>Pseudomonadati</taxon>
        <taxon>Pseudomonadota</taxon>
        <taxon>Candidatus Muproteobacteria</taxon>
    </lineage>
</organism>
<evidence type="ECO:0000313" key="3">
    <source>
        <dbReference type="Proteomes" id="UP000177950"/>
    </source>
</evidence>
<gene>
    <name evidence="2" type="ORF">A2V58_08020</name>
</gene>
<comment type="caution">
    <text evidence="2">The sequence shown here is derived from an EMBL/GenBank/DDBJ whole genome shotgun (WGS) entry which is preliminary data.</text>
</comment>
<feature type="region of interest" description="Disordered" evidence="1">
    <location>
        <begin position="1"/>
        <end position="169"/>
    </location>
</feature>
<sequence length="169" mass="18335">MCPGKCRPLGCQQHHNPTEADEQAQHRTRRQRLPPGPEGAEVGDPQGDAGNDQRRQVGRHPLLAPHHQAVATQHEQRAHDDDGLPLAPAGREGLTGVTRIGTEQHPRQEKAAAGEQRRRQFLHAHAYGEIARPPHEINRGEGEQGDQASAGRGGHGRGRGLTGVRRISG</sequence>
<proteinExistence type="predicted"/>
<name>A0A1F6UJ39_9PROT</name>
<evidence type="ECO:0000313" key="2">
    <source>
        <dbReference type="EMBL" id="OGI57400.1"/>
    </source>
</evidence>
<reference evidence="2 3" key="1">
    <citation type="journal article" date="2016" name="Nat. Commun.">
        <title>Thousands of microbial genomes shed light on interconnected biogeochemical processes in an aquifer system.</title>
        <authorList>
            <person name="Anantharaman K."/>
            <person name="Brown C.T."/>
            <person name="Hug L.A."/>
            <person name="Sharon I."/>
            <person name="Castelle C.J."/>
            <person name="Probst A.J."/>
            <person name="Thomas B.C."/>
            <person name="Singh A."/>
            <person name="Wilkins M.J."/>
            <person name="Karaoz U."/>
            <person name="Brodie E.L."/>
            <person name="Williams K.H."/>
            <person name="Hubbard S.S."/>
            <person name="Banfield J.F."/>
        </authorList>
    </citation>
    <scope>NUCLEOTIDE SEQUENCE [LARGE SCALE GENOMIC DNA]</scope>
</reference>
<feature type="compositionally biased region" description="Basic and acidic residues" evidence="1">
    <location>
        <begin position="102"/>
        <end position="118"/>
    </location>
</feature>